<protein>
    <recommendedName>
        <fullName evidence="1">At1g61320/AtMIF1 LRR domain-containing protein</fullName>
    </recommendedName>
</protein>
<dbReference type="STRING" id="4540.A0A3L6SA02"/>
<name>A0A3L6SA02_PANMI</name>
<organism evidence="2 3">
    <name type="scientific">Panicum miliaceum</name>
    <name type="common">Proso millet</name>
    <name type="synonym">Broomcorn millet</name>
    <dbReference type="NCBI Taxonomy" id="4540"/>
    <lineage>
        <taxon>Eukaryota</taxon>
        <taxon>Viridiplantae</taxon>
        <taxon>Streptophyta</taxon>
        <taxon>Embryophyta</taxon>
        <taxon>Tracheophyta</taxon>
        <taxon>Spermatophyta</taxon>
        <taxon>Magnoliopsida</taxon>
        <taxon>Liliopsida</taxon>
        <taxon>Poales</taxon>
        <taxon>Poaceae</taxon>
        <taxon>PACMAD clade</taxon>
        <taxon>Panicoideae</taxon>
        <taxon>Panicodae</taxon>
        <taxon>Paniceae</taxon>
        <taxon>Panicinae</taxon>
        <taxon>Panicum</taxon>
        <taxon>Panicum sect. Panicum</taxon>
    </lineage>
</organism>
<dbReference type="PANTHER" id="PTHR34145:SF57">
    <property type="entry name" value="F-BOX DOMAIN-CONTAINING PROTEIN"/>
    <property type="match status" value="1"/>
</dbReference>
<feature type="domain" description="At1g61320/AtMIF1 LRR" evidence="1">
    <location>
        <begin position="137"/>
        <end position="335"/>
    </location>
</feature>
<keyword evidence="3" id="KW-1185">Reference proteome</keyword>
<dbReference type="Gene3D" id="3.80.10.10">
    <property type="entry name" value="Ribonuclease Inhibitor"/>
    <property type="match status" value="1"/>
</dbReference>
<dbReference type="Pfam" id="PF23622">
    <property type="entry name" value="LRR_At1g61320_AtMIF1"/>
    <property type="match status" value="1"/>
</dbReference>
<dbReference type="EMBL" id="PQIB02000005">
    <property type="protein sequence ID" value="RLN17847.1"/>
    <property type="molecule type" value="Genomic_DNA"/>
</dbReference>
<accession>A0A3L6SA02</accession>
<comment type="caution">
    <text evidence="2">The sequence shown here is derived from an EMBL/GenBank/DDBJ whole genome shotgun (WGS) entry which is preliminary data.</text>
</comment>
<dbReference type="Proteomes" id="UP000275267">
    <property type="component" value="Unassembled WGS sequence"/>
</dbReference>
<reference evidence="3" key="1">
    <citation type="journal article" date="2019" name="Nat. Commun.">
        <title>The genome of broomcorn millet.</title>
        <authorList>
            <person name="Zou C."/>
            <person name="Miki D."/>
            <person name="Li D."/>
            <person name="Tang Q."/>
            <person name="Xiao L."/>
            <person name="Rajput S."/>
            <person name="Deng P."/>
            <person name="Jia W."/>
            <person name="Huang R."/>
            <person name="Zhang M."/>
            <person name="Sun Y."/>
            <person name="Hu J."/>
            <person name="Fu X."/>
            <person name="Schnable P.S."/>
            <person name="Li F."/>
            <person name="Zhang H."/>
            <person name="Feng B."/>
            <person name="Zhu X."/>
            <person name="Liu R."/>
            <person name="Schnable J.C."/>
            <person name="Zhu J.-K."/>
            <person name="Zhang H."/>
        </authorList>
    </citation>
    <scope>NUCLEOTIDE SEQUENCE [LARGE SCALE GENOMIC DNA]</scope>
</reference>
<dbReference type="PANTHER" id="PTHR34145">
    <property type="entry name" value="OS02G0105600 PROTEIN"/>
    <property type="match status" value="1"/>
</dbReference>
<proteinExistence type="predicted"/>
<dbReference type="AlphaFoldDB" id="A0A3L6SA02"/>
<sequence>MPQQWLSKQIQHRRTVYHRLELWNVLIFRALSEHIRRTAIHEKGTFCGRFQLWTILICRAMSRNICHKIDRKGVANDQFQLLGILICGVISDYIIGTKNGPFKNLPEDVQRIVLSKLALKEMCRGRMVEDFAIKFDFDSVLVDHLNNWVRFAVASRTKFPALDLVPTYLGGRNDRYIFPLELLDKGSISRLQKIQVSFVSLQPSTQFSGFPNLRKLDLNLVHINGKDLQEILSNCCKLEWLRIVRCHPYDELKANSPLPCLVYLNVAYSEVTNIAFHAEKLATFEYKGIPVPIDLSKSLKLESADIHFSGDTLEHAIGALASGLINVQNLTFNTSCRPPEMPKLDG</sequence>
<dbReference type="OrthoDB" id="613853at2759"/>
<evidence type="ECO:0000313" key="2">
    <source>
        <dbReference type="EMBL" id="RLN17847.1"/>
    </source>
</evidence>
<dbReference type="SUPFAM" id="SSF52047">
    <property type="entry name" value="RNI-like"/>
    <property type="match status" value="1"/>
</dbReference>
<evidence type="ECO:0000313" key="3">
    <source>
        <dbReference type="Proteomes" id="UP000275267"/>
    </source>
</evidence>
<dbReference type="InterPro" id="IPR053772">
    <property type="entry name" value="At1g61320/At1g61330-like"/>
</dbReference>
<evidence type="ECO:0000259" key="1">
    <source>
        <dbReference type="Pfam" id="PF23622"/>
    </source>
</evidence>
<dbReference type="InterPro" id="IPR055357">
    <property type="entry name" value="LRR_At1g61320_AtMIF1"/>
</dbReference>
<gene>
    <name evidence="2" type="ORF">C2845_PM02G18040</name>
</gene>
<dbReference type="InterPro" id="IPR032675">
    <property type="entry name" value="LRR_dom_sf"/>
</dbReference>